<evidence type="ECO:0000313" key="4">
    <source>
        <dbReference type="Proteomes" id="UP000198705"/>
    </source>
</evidence>
<dbReference type="OrthoDB" id="1652165at2"/>
<accession>A0A1I4Z487</accession>
<evidence type="ECO:0000259" key="2">
    <source>
        <dbReference type="Pfam" id="PF18962"/>
    </source>
</evidence>
<evidence type="ECO:0000256" key="1">
    <source>
        <dbReference type="ARBA" id="ARBA00022729"/>
    </source>
</evidence>
<reference evidence="4" key="1">
    <citation type="submission" date="2016-10" db="EMBL/GenBank/DDBJ databases">
        <authorList>
            <person name="Varghese N."/>
            <person name="Submissions S."/>
        </authorList>
    </citation>
    <scope>NUCLEOTIDE SEQUENCE [LARGE SCALE GENOMIC DNA]</scope>
    <source>
        <strain evidence="4">DSM 23925</strain>
    </source>
</reference>
<keyword evidence="4" id="KW-1185">Reference proteome</keyword>
<dbReference type="EMBL" id="FOVN01000001">
    <property type="protein sequence ID" value="SFN44873.1"/>
    <property type="molecule type" value="Genomic_DNA"/>
</dbReference>
<dbReference type="Pfam" id="PF18962">
    <property type="entry name" value="Por_Secre_tail"/>
    <property type="match status" value="1"/>
</dbReference>
<feature type="domain" description="Secretion system C-terminal sorting" evidence="2">
    <location>
        <begin position="666"/>
        <end position="728"/>
    </location>
</feature>
<evidence type="ECO:0000313" key="3">
    <source>
        <dbReference type="EMBL" id="SFN44873.1"/>
    </source>
</evidence>
<name>A0A1I4Z487_9FLAO</name>
<dbReference type="NCBIfam" id="TIGR04183">
    <property type="entry name" value="Por_Secre_tail"/>
    <property type="match status" value="1"/>
</dbReference>
<dbReference type="AlphaFoldDB" id="A0A1I4Z487"/>
<dbReference type="Proteomes" id="UP000198705">
    <property type="component" value="Unassembled WGS sequence"/>
</dbReference>
<protein>
    <submittedName>
        <fullName evidence="3">Por secretion system C-terminal sorting domain-containing protein</fullName>
    </submittedName>
</protein>
<organism evidence="3 4">
    <name type="scientific">Bizionia echini</name>
    <dbReference type="NCBI Taxonomy" id="649333"/>
    <lineage>
        <taxon>Bacteria</taxon>
        <taxon>Pseudomonadati</taxon>
        <taxon>Bacteroidota</taxon>
        <taxon>Flavobacteriia</taxon>
        <taxon>Flavobacteriales</taxon>
        <taxon>Flavobacteriaceae</taxon>
        <taxon>Bizionia</taxon>
    </lineage>
</organism>
<sequence length="728" mass="79508">MKALNYTFAIAFFVLFSNSTQIKIFAENSEHTFKFNPIKPASLPSNLSGFDYIYGDGPSDFQTVTIVTTDLTTRPFLTLSAPSGYEISLEIDSNYTDSFSMNEVEITAADITLYVRLKGNQPVGTYSGELSLMAPAVNPLPVFNEVIYLEGTVSPKSTIWNGNSWSNDIPDENFNATLNGHYNTLTNGNLNAYNLQVNTNMVLTVDNGSYANIIQDVGVDGQIIVETEGAFVQVNNSGNFNVREGGASQVNKTTSPLAHYYDYTYWSSPVNGITAMDAFAEANSGRRYWYNAQNFLDILFEIANTNTYIAGHDDIDDNGDDWSFLTNETILTPGAGYATAQSSSGFVTGNTYDFSFEGSFNTGNISTPIYYNGDNGDKDWNLIGNPYPSAISADAFFAENSSAIGGAIYLWSHASTADANGSGNSVYNFSADDYAIINSGSGEIAGGKNIIPNRYIPSGQGFFIQALENDDAIFNNNMRVADMTSNSQFFKNQDSFNKLWINLTTNHGIFNQILVAYVDNATDGFDGLAYDTQRILNHDLAATIYTTISGNLNNKYAIQGKAASSIHAAETIPLGFYTTINNATIYTLSIGKIQGNFLTENPIYIVDDVMGITHNLKDSDYSFTASSGEFNDRFTIIFDLNTLSNQTVSKTNNNLTVTLLKEEAIAFKTNSNTIIKHIALYDMTGQRISQLQGTSNVAVIDTNSMSKGAYFASITLDSDVVITKKIII</sequence>
<gene>
    <name evidence="3" type="ORF">SAMN04487989_101490</name>
</gene>
<keyword evidence="1" id="KW-0732">Signal</keyword>
<dbReference type="InterPro" id="IPR026444">
    <property type="entry name" value="Secre_tail"/>
</dbReference>
<dbReference type="STRING" id="649333.SAMN04487989_101490"/>
<dbReference type="RefSeq" id="WP_092206050.1">
    <property type="nucleotide sequence ID" value="NZ_FOVN01000001.1"/>
</dbReference>
<proteinExistence type="predicted"/>